<dbReference type="SUPFAM" id="SSF56219">
    <property type="entry name" value="DNase I-like"/>
    <property type="match status" value="1"/>
</dbReference>
<keyword evidence="2" id="KW-0378">Hydrolase</keyword>
<proteinExistence type="inferred from homology"/>
<dbReference type="GO" id="GO:0006139">
    <property type="term" value="P:nucleobase-containing compound metabolic process"/>
    <property type="evidence" value="ECO:0007669"/>
    <property type="project" value="UniProtKB-ARBA"/>
</dbReference>
<evidence type="ECO:0000313" key="3">
    <source>
        <dbReference type="EMBL" id="CAF1518312.1"/>
    </source>
</evidence>
<dbReference type="PANTHER" id="PTHR12121:SF45">
    <property type="entry name" value="NOCTURNIN"/>
    <property type="match status" value="1"/>
</dbReference>
<accession>A0A8S2FNK4</accession>
<dbReference type="Proteomes" id="UP000682733">
    <property type="component" value="Unassembled WGS sequence"/>
</dbReference>
<dbReference type="EMBL" id="CAJNOK010036015">
    <property type="protein sequence ID" value="CAF1518312.1"/>
    <property type="molecule type" value="Genomic_DNA"/>
</dbReference>
<gene>
    <name evidence="3" type="ORF">OVA965_LOCUS37685</name>
    <name evidence="4" type="ORF">TMI583_LOCUS38793</name>
</gene>
<comment type="caution">
    <text evidence="3">The sequence shown here is derived from an EMBL/GenBank/DDBJ whole genome shotgun (WGS) entry which is preliminary data.</text>
</comment>
<protein>
    <submittedName>
        <fullName evidence="3">Uncharacterized protein</fullName>
    </submittedName>
</protein>
<sequence>LSYAEGNFIRVESDVVDFDQRKQHILDQILIHKPDLCSLEEMDIYEAFLKPELAKHNYTCYFTPKTNSKCFEFKDTTNFKGPDGILLMYKNDVFKEIRSNNFELPDDGRYAKQVRMRSLQSVSHHAPGDFNGERDEEFYKIILSCGFSSAYSTLLNGEPEFTTWKFKQRGSTEKEECRTIDYIFYNAEGFTPLEYLSLPQKSEIGTNALPSRNYPSDHLALAVKFLISPKK</sequence>
<dbReference type="Proteomes" id="UP000677228">
    <property type="component" value="Unassembled WGS sequence"/>
</dbReference>
<dbReference type="PANTHER" id="PTHR12121">
    <property type="entry name" value="CARBON CATABOLITE REPRESSOR PROTEIN 4"/>
    <property type="match status" value="1"/>
</dbReference>
<dbReference type="InterPro" id="IPR050410">
    <property type="entry name" value="CCR4/nocturin_mRNA_transcr"/>
</dbReference>
<dbReference type="InterPro" id="IPR036691">
    <property type="entry name" value="Endo/exonu/phosph_ase_sf"/>
</dbReference>
<dbReference type="Gene3D" id="3.60.10.10">
    <property type="entry name" value="Endonuclease/exonuclease/phosphatase"/>
    <property type="match status" value="2"/>
</dbReference>
<evidence type="ECO:0000313" key="4">
    <source>
        <dbReference type="EMBL" id="CAF4305697.1"/>
    </source>
</evidence>
<dbReference type="AlphaFoldDB" id="A0A8S2FNK4"/>
<evidence type="ECO:0000256" key="1">
    <source>
        <dbReference type="ARBA" id="ARBA00010774"/>
    </source>
</evidence>
<reference evidence="3" key="1">
    <citation type="submission" date="2021-02" db="EMBL/GenBank/DDBJ databases">
        <authorList>
            <person name="Nowell W R."/>
        </authorList>
    </citation>
    <scope>NUCLEOTIDE SEQUENCE</scope>
</reference>
<comment type="similarity">
    <text evidence="1">Belongs to the CCR4/nocturin family.</text>
</comment>
<dbReference type="EMBL" id="CAJOBA010058134">
    <property type="protein sequence ID" value="CAF4305697.1"/>
    <property type="molecule type" value="Genomic_DNA"/>
</dbReference>
<feature type="non-terminal residue" evidence="3">
    <location>
        <position position="231"/>
    </location>
</feature>
<evidence type="ECO:0000256" key="2">
    <source>
        <dbReference type="ARBA" id="ARBA00022801"/>
    </source>
</evidence>
<dbReference type="GO" id="GO:0000175">
    <property type="term" value="F:3'-5'-RNA exonuclease activity"/>
    <property type="evidence" value="ECO:0007669"/>
    <property type="project" value="TreeGrafter"/>
</dbReference>
<organism evidence="3 5">
    <name type="scientific">Didymodactylos carnosus</name>
    <dbReference type="NCBI Taxonomy" id="1234261"/>
    <lineage>
        <taxon>Eukaryota</taxon>
        <taxon>Metazoa</taxon>
        <taxon>Spiralia</taxon>
        <taxon>Gnathifera</taxon>
        <taxon>Rotifera</taxon>
        <taxon>Eurotatoria</taxon>
        <taxon>Bdelloidea</taxon>
        <taxon>Philodinida</taxon>
        <taxon>Philodinidae</taxon>
        <taxon>Didymodactylos</taxon>
    </lineage>
</organism>
<evidence type="ECO:0000313" key="5">
    <source>
        <dbReference type="Proteomes" id="UP000677228"/>
    </source>
</evidence>
<name>A0A8S2FNK4_9BILA</name>